<keyword evidence="5" id="KW-1185">Reference proteome</keyword>
<dbReference type="AlphaFoldDB" id="A0AAV1WPJ1"/>
<name>A0AAV1WPJ1_LUPLU</name>
<comment type="similarity">
    <text evidence="1">Belongs to the fantastic four family.</text>
</comment>
<evidence type="ECO:0000313" key="5">
    <source>
        <dbReference type="Proteomes" id="UP001497480"/>
    </source>
</evidence>
<dbReference type="InterPro" id="IPR046431">
    <property type="entry name" value="FAF_dom"/>
</dbReference>
<feature type="compositionally biased region" description="Basic and acidic residues" evidence="2">
    <location>
        <begin position="150"/>
        <end position="163"/>
    </location>
</feature>
<evidence type="ECO:0000259" key="3">
    <source>
        <dbReference type="Pfam" id="PF11250"/>
    </source>
</evidence>
<dbReference type="PANTHER" id="PTHR33155">
    <property type="entry name" value="FANTASTIC FOUR-LIKE PROTEIN (DUF3049)"/>
    <property type="match status" value="1"/>
</dbReference>
<sequence length="232" mass="26552">MVEIVSNGLQSCLESQLVDKRMHSLSLHSPKLLTPHQPIHIPIKSCLWEPNPKLHCEENIYTIHHSNPNNNQNGWSFVEDLSNVCIDRETASAYVHPEVKYSSVILSPKSMEICTENLGNETGSDDMMDNEIKLLSSCLWECGERREKKKGREVGRGEKEKRKNLPPPLRSIRGGSESLKMIARREGGRLVIEFQRSVSCFQAERIHGRLRLSFLEQLTKEEEEDESEGFEL</sequence>
<gene>
    <name evidence="4" type="ORF">LLUT_LOCUS12400</name>
</gene>
<feature type="domain" description="FAF" evidence="3">
    <location>
        <begin position="164"/>
        <end position="214"/>
    </location>
</feature>
<proteinExistence type="inferred from homology"/>
<organism evidence="4 5">
    <name type="scientific">Lupinus luteus</name>
    <name type="common">European yellow lupine</name>
    <dbReference type="NCBI Taxonomy" id="3873"/>
    <lineage>
        <taxon>Eukaryota</taxon>
        <taxon>Viridiplantae</taxon>
        <taxon>Streptophyta</taxon>
        <taxon>Embryophyta</taxon>
        <taxon>Tracheophyta</taxon>
        <taxon>Spermatophyta</taxon>
        <taxon>Magnoliopsida</taxon>
        <taxon>eudicotyledons</taxon>
        <taxon>Gunneridae</taxon>
        <taxon>Pentapetalae</taxon>
        <taxon>rosids</taxon>
        <taxon>fabids</taxon>
        <taxon>Fabales</taxon>
        <taxon>Fabaceae</taxon>
        <taxon>Papilionoideae</taxon>
        <taxon>50 kb inversion clade</taxon>
        <taxon>genistoids sensu lato</taxon>
        <taxon>core genistoids</taxon>
        <taxon>Genisteae</taxon>
        <taxon>Lupinus</taxon>
    </lineage>
</organism>
<feature type="region of interest" description="Disordered" evidence="2">
    <location>
        <begin position="150"/>
        <end position="176"/>
    </location>
</feature>
<dbReference type="InterPro" id="IPR021410">
    <property type="entry name" value="FAF"/>
</dbReference>
<accession>A0AAV1WPJ1</accession>
<evidence type="ECO:0000313" key="4">
    <source>
        <dbReference type="EMBL" id="CAL0311340.1"/>
    </source>
</evidence>
<dbReference type="Proteomes" id="UP001497480">
    <property type="component" value="Unassembled WGS sequence"/>
</dbReference>
<dbReference type="PANTHER" id="PTHR33155:SF4">
    <property type="entry name" value="PROTEIN FANTASTIC FOUR 3"/>
    <property type="match status" value="1"/>
</dbReference>
<evidence type="ECO:0000256" key="1">
    <source>
        <dbReference type="ARBA" id="ARBA00008690"/>
    </source>
</evidence>
<protein>
    <recommendedName>
        <fullName evidence="3">FAF domain-containing protein</fullName>
    </recommendedName>
</protein>
<dbReference type="EMBL" id="CAXHTB010000009">
    <property type="protein sequence ID" value="CAL0311340.1"/>
    <property type="molecule type" value="Genomic_DNA"/>
</dbReference>
<evidence type="ECO:0000256" key="2">
    <source>
        <dbReference type="SAM" id="MobiDB-lite"/>
    </source>
</evidence>
<reference evidence="4 5" key="1">
    <citation type="submission" date="2024-03" db="EMBL/GenBank/DDBJ databases">
        <authorList>
            <person name="Martinez-Hernandez J."/>
        </authorList>
    </citation>
    <scope>NUCLEOTIDE SEQUENCE [LARGE SCALE GENOMIC DNA]</scope>
</reference>
<comment type="caution">
    <text evidence="4">The sequence shown here is derived from an EMBL/GenBank/DDBJ whole genome shotgun (WGS) entry which is preliminary data.</text>
</comment>
<dbReference type="Pfam" id="PF11250">
    <property type="entry name" value="FAF"/>
    <property type="match status" value="1"/>
</dbReference>